<evidence type="ECO:0000313" key="6">
    <source>
        <dbReference type="EMBL" id="ARU97077.1"/>
    </source>
</evidence>
<dbReference type="Proteomes" id="UP000195814">
    <property type="component" value="Chromosome"/>
</dbReference>
<evidence type="ECO:0000313" key="7">
    <source>
        <dbReference type="Proteomes" id="UP000195729"/>
    </source>
</evidence>
<dbReference type="KEGG" id="tci:A7K98_04025"/>
<protein>
    <recommendedName>
        <fullName evidence="9">Porin</fullName>
    </recommendedName>
</protein>
<dbReference type="AlphaFoldDB" id="A0A1Y0L5U5"/>
<sequence>MNRKIPLLVVLAVPHAVFASDFIDDSKLNINFTNMYINNKYDTPVANSNTGRYSSRNEEWAQGYNIFYQSGYTSGLIGLGLDADVNGGIKLSGNSDHHTGGTMIPTGGSNGAGVRSWGRLGGAVKLRISKTEVRYGNDLQFKLPVVISNNARVTPQYFQGLSITSKDIRRAEINAGYLTRVVGRWSTDRTGLAIAGGTKASDGFYFGGLDYHFTPGVTGQYYISQLEDYYTQNYLGAKWRIPVTHDSSFETEARYFNSRSAGRNGETGYKASGYTKNNDGKINNNTWSLSETYRLGYHSLLAGYQQVSADSLMPTLNQASLKGKEASGVNYYLYTDRMFYNFTRAGERTRYVQYSYYFSGVNIPGLTFKIAYLKGDNIKQRNMESAKEFERDISLAYVFPSGTFKGLGLEWRNGLSKTNNIYDNTKGNNRNWLIMTYNLKF</sequence>
<dbReference type="RefSeq" id="WP_087487423.1">
    <property type="nucleotide sequence ID" value="NZ_CP015579.1"/>
</dbReference>
<evidence type="ECO:0000256" key="1">
    <source>
        <dbReference type="ARBA" id="ARBA00009075"/>
    </source>
</evidence>
<keyword evidence="2" id="KW-0813">Transport</keyword>
<dbReference type="EMBL" id="CP015579">
    <property type="protein sequence ID" value="ARU93039.1"/>
    <property type="molecule type" value="Genomic_DNA"/>
</dbReference>
<dbReference type="InterPro" id="IPR005318">
    <property type="entry name" value="OM_porin_bac"/>
</dbReference>
<dbReference type="PANTHER" id="PTHR34596:SF2">
    <property type="entry name" value="CHITOPORIN"/>
    <property type="match status" value="1"/>
</dbReference>
<dbReference type="GO" id="GO:0015288">
    <property type="term" value="F:porin activity"/>
    <property type="evidence" value="ECO:0007669"/>
    <property type="project" value="TreeGrafter"/>
</dbReference>
<dbReference type="Proteomes" id="UP000195729">
    <property type="component" value="Chromosome"/>
</dbReference>
<feature type="signal peptide" evidence="4">
    <location>
        <begin position="1"/>
        <end position="19"/>
    </location>
</feature>
<evidence type="ECO:0000256" key="4">
    <source>
        <dbReference type="SAM" id="SignalP"/>
    </source>
</evidence>
<organism evidence="5 8">
    <name type="scientific">Tatumella citrea</name>
    <name type="common">Pantoea citrea</name>
    <dbReference type="NCBI Taxonomy" id="53336"/>
    <lineage>
        <taxon>Bacteria</taxon>
        <taxon>Pseudomonadati</taxon>
        <taxon>Pseudomonadota</taxon>
        <taxon>Gammaproteobacteria</taxon>
        <taxon>Enterobacterales</taxon>
        <taxon>Erwiniaceae</taxon>
        <taxon>Tatumella</taxon>
    </lineage>
</organism>
<dbReference type="Gene3D" id="2.40.160.10">
    <property type="entry name" value="Porin"/>
    <property type="match status" value="1"/>
</dbReference>
<dbReference type="Pfam" id="PF03573">
    <property type="entry name" value="OprD"/>
    <property type="match status" value="1"/>
</dbReference>
<evidence type="ECO:0000256" key="3">
    <source>
        <dbReference type="ARBA" id="ARBA00022729"/>
    </source>
</evidence>
<dbReference type="GO" id="GO:0016020">
    <property type="term" value="C:membrane"/>
    <property type="evidence" value="ECO:0007669"/>
    <property type="project" value="InterPro"/>
</dbReference>
<name>A0A1Y0L5U5_TATCI</name>
<feature type="chain" id="PRO_5013073009" description="Porin" evidence="4">
    <location>
        <begin position="20"/>
        <end position="441"/>
    </location>
</feature>
<evidence type="ECO:0000313" key="8">
    <source>
        <dbReference type="Proteomes" id="UP000195814"/>
    </source>
</evidence>
<keyword evidence="7" id="KW-1185">Reference proteome</keyword>
<keyword evidence="3 4" id="KW-0732">Signal</keyword>
<gene>
    <name evidence="5" type="ORF">A7K98_04025</name>
    <name evidence="6" type="ORF">A7K99_04025</name>
</gene>
<accession>A0A1Y0L5U5</accession>
<reference evidence="7 8" key="1">
    <citation type="submission" date="2016-05" db="EMBL/GenBank/DDBJ databases">
        <title>Complete genome sequence of two 2,5-diketo-D-glunonic acid producing strain Tatumella citrea.</title>
        <authorList>
            <person name="Duan C."/>
            <person name="Yang J."/>
            <person name="Yang S."/>
        </authorList>
    </citation>
    <scope>NUCLEOTIDE SEQUENCE [LARGE SCALE GENOMIC DNA]</scope>
    <source>
        <strain evidence="6 7">ATCC 39140</strain>
        <strain evidence="5 8">DSM 13699</strain>
    </source>
</reference>
<dbReference type="EMBL" id="CP015581">
    <property type="protein sequence ID" value="ARU97077.1"/>
    <property type="molecule type" value="Genomic_DNA"/>
</dbReference>
<dbReference type="OrthoDB" id="6759120at2"/>
<dbReference type="PANTHER" id="PTHR34596">
    <property type="entry name" value="CHITOPORIN"/>
    <property type="match status" value="1"/>
</dbReference>
<proteinExistence type="inferred from homology"/>
<dbReference type="InterPro" id="IPR023614">
    <property type="entry name" value="Porin_dom_sf"/>
</dbReference>
<evidence type="ECO:0000256" key="2">
    <source>
        <dbReference type="ARBA" id="ARBA00022448"/>
    </source>
</evidence>
<comment type="similarity">
    <text evidence="1">Belongs to the outer membrane porin (Opr) (TC 1.B.25) family.</text>
</comment>
<evidence type="ECO:0000313" key="5">
    <source>
        <dbReference type="EMBL" id="ARU93039.1"/>
    </source>
</evidence>
<evidence type="ECO:0008006" key="9">
    <source>
        <dbReference type="Google" id="ProtNLM"/>
    </source>
</evidence>